<gene>
    <name evidence="1" type="ORF">L8V22_10610</name>
</gene>
<evidence type="ECO:0000313" key="1">
    <source>
        <dbReference type="EMBL" id="MCZ9296995.1"/>
    </source>
</evidence>
<protein>
    <recommendedName>
        <fullName evidence="3">Bacteriocin biosynthesis cyclodehydratase domain-containing protein</fullName>
    </recommendedName>
</protein>
<comment type="caution">
    <text evidence="1">The sequence shown here is derived from an EMBL/GenBank/DDBJ whole genome shotgun (WGS) entry which is preliminary data.</text>
</comment>
<sequence length="295" mass="31961">MGISATQVVLAPGSGVFCREQGVVQFGMDATRVGVAETGNALAVAAAFNTAREPVAPEDLSHRLHAAGLEAAAALSLIEDALDYGILWPHKEADDKVDTIVVMGESALARGLRSRLEADGFQVRIPLEEDNVFSYIHDLDGMYPILGVDQLHCPLDCANALAGTETTWIPVSLLDNRGVIGPVRIRGQGPCPLCAHLSRVDMDPRWNIISTQLTRVRRRPEDVVLDAVTAHTQVIIRRLMGRPLPPGAPTTKPRPGQQWEVDVYGHHQQRTVIAHPRCPVCFGGKTNLASCEPNE</sequence>
<reference evidence="1" key="1">
    <citation type="submission" date="2022-02" db="EMBL/GenBank/DDBJ databases">
        <title>Corynebacterium sp. from urogenital microbiome.</title>
        <authorList>
            <person name="Cappelli E.A."/>
            <person name="Ribeiro T.G."/>
            <person name="Peixe L."/>
        </authorList>
    </citation>
    <scope>NUCLEOTIDE SEQUENCE</scope>
    <source>
        <strain evidence="1">C21Ua_68</strain>
    </source>
</reference>
<accession>A0A9X3M1L4</accession>
<proteinExistence type="predicted"/>
<dbReference type="Proteomes" id="UP001146439">
    <property type="component" value="Unassembled WGS sequence"/>
</dbReference>
<evidence type="ECO:0000313" key="2">
    <source>
        <dbReference type="Proteomes" id="UP001146439"/>
    </source>
</evidence>
<dbReference type="Gene3D" id="3.40.50.720">
    <property type="entry name" value="NAD(P)-binding Rossmann-like Domain"/>
    <property type="match status" value="1"/>
</dbReference>
<dbReference type="AlphaFoldDB" id="A0A9X3M1L4"/>
<dbReference type="RefSeq" id="WP_238802077.1">
    <property type="nucleotide sequence ID" value="NZ_JAKMUZ010000023.1"/>
</dbReference>
<name>A0A9X3M1L4_9CORY</name>
<organism evidence="1 2">
    <name type="scientific">Corynebacterium yonathiae</name>
    <dbReference type="NCBI Taxonomy" id="2913504"/>
    <lineage>
        <taxon>Bacteria</taxon>
        <taxon>Bacillati</taxon>
        <taxon>Actinomycetota</taxon>
        <taxon>Actinomycetes</taxon>
        <taxon>Mycobacteriales</taxon>
        <taxon>Corynebacteriaceae</taxon>
        <taxon>Corynebacterium</taxon>
    </lineage>
</organism>
<dbReference type="EMBL" id="JAKMUZ010000023">
    <property type="protein sequence ID" value="MCZ9296995.1"/>
    <property type="molecule type" value="Genomic_DNA"/>
</dbReference>
<evidence type="ECO:0008006" key="3">
    <source>
        <dbReference type="Google" id="ProtNLM"/>
    </source>
</evidence>